<dbReference type="GO" id="GO:0004519">
    <property type="term" value="F:endonuclease activity"/>
    <property type="evidence" value="ECO:0007669"/>
    <property type="project" value="UniProtKB-KW"/>
</dbReference>
<dbReference type="SUPFAM" id="SSF52980">
    <property type="entry name" value="Restriction endonuclease-like"/>
    <property type="match status" value="1"/>
</dbReference>
<dbReference type="InterPro" id="IPR011335">
    <property type="entry name" value="Restrct_endonuc-II-like"/>
</dbReference>
<gene>
    <name evidence="2" type="ORF">SAMN04488544_3480</name>
</gene>
<dbReference type="STRING" id="546874.SAMN04488544_3480"/>
<dbReference type="Proteomes" id="UP000198825">
    <property type="component" value="Chromosome I"/>
</dbReference>
<organism evidence="2 3">
    <name type="scientific">Microlunatus sagamiharensis</name>
    <dbReference type="NCBI Taxonomy" id="546874"/>
    <lineage>
        <taxon>Bacteria</taxon>
        <taxon>Bacillati</taxon>
        <taxon>Actinomycetota</taxon>
        <taxon>Actinomycetes</taxon>
        <taxon>Propionibacteriales</taxon>
        <taxon>Propionibacteriaceae</taxon>
        <taxon>Microlunatus</taxon>
    </lineage>
</organism>
<proteinExistence type="predicted"/>
<dbReference type="Gene3D" id="3.40.960.10">
    <property type="entry name" value="VSR Endonuclease"/>
    <property type="match status" value="1"/>
</dbReference>
<dbReference type="EMBL" id="LT629799">
    <property type="protein sequence ID" value="SDV01442.1"/>
    <property type="molecule type" value="Genomic_DNA"/>
</dbReference>
<evidence type="ECO:0000313" key="2">
    <source>
        <dbReference type="EMBL" id="SDV01442.1"/>
    </source>
</evidence>
<dbReference type="InterPro" id="IPR007569">
    <property type="entry name" value="DUF559"/>
</dbReference>
<keyword evidence="2" id="KW-0255">Endonuclease</keyword>
<keyword evidence="2" id="KW-0540">Nuclease</keyword>
<keyword evidence="2" id="KW-0378">Hydrolase</keyword>
<dbReference type="AlphaFoldDB" id="A0A1H2N7S8"/>
<feature type="domain" description="DUF559" evidence="1">
    <location>
        <begin position="185"/>
        <end position="283"/>
    </location>
</feature>
<dbReference type="OrthoDB" id="4310518at2"/>
<dbReference type="RefSeq" id="WP_091077240.1">
    <property type="nucleotide sequence ID" value="NZ_LT629799.1"/>
</dbReference>
<dbReference type="Pfam" id="PF04480">
    <property type="entry name" value="DUF559"/>
    <property type="match status" value="1"/>
</dbReference>
<sequence length="292" mass="33098">MRLQDEVRDVVRREGVIARKDHPELAGAIKTLVGRGDLVPVLPGVYARPEAHDLGTRVRALVLKEPNAVVTGDAAARLVFWPELAGSTVEAAVPWQRVDPPGFRFSRRKVPAELVVQRGPLRLTDPALTALDLCASRGGDGIDRALRARATTLARMRRALDLAPGRAGNRDRRWFLVDSRDEPWSAAERRCHRLLRQARITGWRSNLPVDVRGRRYYLDVAFPRLRLVLEIDGRLHEDEREVFENDRRRQNDLVLEGWTVLRFTWRMLDEQPQLVLDLVLEAVAALSSASRA</sequence>
<accession>A0A1H2N7S8</accession>
<evidence type="ECO:0000259" key="1">
    <source>
        <dbReference type="Pfam" id="PF04480"/>
    </source>
</evidence>
<keyword evidence="3" id="KW-1185">Reference proteome</keyword>
<evidence type="ECO:0000313" key="3">
    <source>
        <dbReference type="Proteomes" id="UP000198825"/>
    </source>
</evidence>
<protein>
    <submittedName>
        <fullName evidence="2">Very-short-patch-repair endonuclease</fullName>
    </submittedName>
</protein>
<name>A0A1H2N7S8_9ACTN</name>
<reference evidence="3" key="1">
    <citation type="submission" date="2016-10" db="EMBL/GenBank/DDBJ databases">
        <authorList>
            <person name="Varghese N."/>
            <person name="Submissions S."/>
        </authorList>
    </citation>
    <scope>NUCLEOTIDE SEQUENCE [LARGE SCALE GENOMIC DNA]</scope>
    <source>
        <strain evidence="3">DSM 21743</strain>
    </source>
</reference>